<name>A0A1G7PPE6_9PROT</name>
<dbReference type="Proteomes" id="UP000199415">
    <property type="component" value="Unassembled WGS sequence"/>
</dbReference>
<dbReference type="PANTHER" id="PTHR46310:SF7">
    <property type="entry name" value="AMIDASE 1"/>
    <property type="match status" value="1"/>
</dbReference>
<organism evidence="3 4">
    <name type="scientific">Limimonas halophila</name>
    <dbReference type="NCBI Taxonomy" id="1082479"/>
    <lineage>
        <taxon>Bacteria</taxon>
        <taxon>Pseudomonadati</taxon>
        <taxon>Pseudomonadota</taxon>
        <taxon>Alphaproteobacteria</taxon>
        <taxon>Rhodospirillales</taxon>
        <taxon>Rhodovibrionaceae</taxon>
        <taxon>Limimonas</taxon>
    </lineage>
</organism>
<dbReference type="RefSeq" id="WP_090019164.1">
    <property type="nucleotide sequence ID" value="NZ_FNCE01000003.1"/>
</dbReference>
<dbReference type="InterPro" id="IPR023631">
    <property type="entry name" value="Amidase_dom"/>
</dbReference>
<accession>A0A1G7PPE6</accession>
<dbReference type="Gene3D" id="3.90.1300.10">
    <property type="entry name" value="Amidase signature (AS) domain"/>
    <property type="match status" value="1"/>
</dbReference>
<evidence type="ECO:0000256" key="1">
    <source>
        <dbReference type="SAM" id="MobiDB-lite"/>
    </source>
</evidence>
<dbReference type="PANTHER" id="PTHR46310">
    <property type="entry name" value="AMIDASE 1"/>
    <property type="match status" value="1"/>
</dbReference>
<keyword evidence="4" id="KW-1185">Reference proteome</keyword>
<dbReference type="Pfam" id="PF01425">
    <property type="entry name" value="Amidase"/>
    <property type="match status" value="1"/>
</dbReference>
<dbReference type="EMBL" id="FNCE01000003">
    <property type="protein sequence ID" value="SDF88232.1"/>
    <property type="molecule type" value="Genomic_DNA"/>
</dbReference>
<sequence>MRDPLGAFVPGGRVEPRDRDSGPLAGLSFAVKDLFDVAGHRAGCGNPTWKATHPPAETDAPAVRACLDAGAALVGRTVMDELAYSVRGANPHDGAPTNPEAPGRTAGGSSSGAAAAVAGGLADFALGTDTGGSVRVPASYCGLHGLRPTHGAISLDGVMPLAPRFDTVGLLARDGEVLRAAGDVLLGLDGAGPTPLGICLATDAFALASEPARTALTPAIADLVRRYGDGGTVTLPEDGELHAWTEVFRTLQGREAHRAFARWVADAQPAFGPEMAARWAFVSQLSDEAVAEADAALPHIRERMAALTSGSTLIALPCAPDAAPLLDGDDAAWADHRETVLTLNCAAALAGLPQLALPASRVHGLPLGLGLIGPPGSEPVLLRVATDLAGADSDPGARFD</sequence>
<evidence type="ECO:0000259" key="2">
    <source>
        <dbReference type="Pfam" id="PF01425"/>
    </source>
</evidence>
<evidence type="ECO:0000313" key="3">
    <source>
        <dbReference type="EMBL" id="SDF88232.1"/>
    </source>
</evidence>
<dbReference type="STRING" id="1082479.SAMN05216241_10317"/>
<dbReference type="SUPFAM" id="SSF75304">
    <property type="entry name" value="Amidase signature (AS) enzymes"/>
    <property type="match status" value="1"/>
</dbReference>
<proteinExistence type="predicted"/>
<feature type="region of interest" description="Disordered" evidence="1">
    <location>
        <begin position="1"/>
        <end position="23"/>
    </location>
</feature>
<protein>
    <submittedName>
        <fullName evidence="3">Amidase</fullName>
    </submittedName>
</protein>
<dbReference type="PROSITE" id="PS00571">
    <property type="entry name" value="AMIDASES"/>
    <property type="match status" value="1"/>
</dbReference>
<gene>
    <name evidence="3" type="ORF">SAMN05216241_10317</name>
</gene>
<evidence type="ECO:0000313" key="4">
    <source>
        <dbReference type="Proteomes" id="UP000199415"/>
    </source>
</evidence>
<dbReference type="InterPro" id="IPR020556">
    <property type="entry name" value="Amidase_CS"/>
</dbReference>
<dbReference type="InterPro" id="IPR036928">
    <property type="entry name" value="AS_sf"/>
</dbReference>
<dbReference type="OrthoDB" id="9777859at2"/>
<feature type="domain" description="Amidase" evidence="2">
    <location>
        <begin position="19"/>
        <end position="199"/>
    </location>
</feature>
<feature type="region of interest" description="Disordered" evidence="1">
    <location>
        <begin position="89"/>
        <end position="112"/>
    </location>
</feature>
<dbReference type="AlphaFoldDB" id="A0A1G7PPE6"/>
<reference evidence="3 4" key="1">
    <citation type="submission" date="2016-10" db="EMBL/GenBank/DDBJ databases">
        <authorList>
            <person name="de Groot N.N."/>
        </authorList>
    </citation>
    <scope>NUCLEOTIDE SEQUENCE [LARGE SCALE GENOMIC DNA]</scope>
    <source>
        <strain evidence="3 4">DSM 25584</strain>
    </source>
</reference>
<dbReference type="NCBIfam" id="NF006169">
    <property type="entry name" value="PRK08310.1"/>
    <property type="match status" value="1"/>
</dbReference>